<evidence type="ECO:0000313" key="2">
    <source>
        <dbReference type="EMBL" id="MEO1769965.1"/>
    </source>
</evidence>
<evidence type="ECO:0000313" key="3">
    <source>
        <dbReference type="Proteomes" id="UP000664357"/>
    </source>
</evidence>
<dbReference type="RefSeq" id="WP_207705134.1">
    <property type="nucleotide sequence ID" value="NZ_JAFREL020000001.1"/>
</dbReference>
<sequence length="1089" mass="120226">MNKKRTIYALFANKRVKKVIGIFLILAVLGIGSVFGMNSFKEKKEEVSAHPTNAIKLDEGGANEFEVQTDGETIKEQALINQAPKFNTYLQNNDIVPILEKTIIEGSAIENSLVPRETLMTVIAVERTNFGHYFVLYSTAGVSLGGLVKVAVFTSEGKVLSENITGTAINTIDRVLAPFFHADNNEFLVQTQSKFFRYKVGNETANTANITRTELIVPNHPATNLKASIIKKVDVFGNYTDDSLIVGRIGSVGIVNGRIPIGTINVNGWKNTGFSGNSTYEYSIENLKNSDVKISETGLEIAPLSVFLNSTKKLYGTFYNKGSNGRIDSFQIFSTEEEVKDATTGKNIKKRKYAYITDKNEGLYDSIYVLKELCTEDKAYFMVLNSNNTEMIEVDLTSYTDKVVKTYPKDTNLKMIDNGDGSISYFGSTTDITGEFYSDHYTSSLTGTNYFVSGLMSDLADTTSPLEVRSVRAFVTDGIVYPTAVLDSGNNRLFIGGETDDTSNFVDTMKYYINETTPSKNEGIASGRTAFVGSLEIKDDYSPAIDKSQNISVDLADTAITQPGVTTYHGWNTLDRWLITGSKNGAATDTSSIKVHDHFDSQDILLGATAAAREEWLQKRINRNPKDITAAIEWDKLGFDKTNTGPQQVTYFVSDTQNQQSVTSRWVNAKSPQTVEEDDYALDAQNFHVPLTGITTAIPDADKFKELAKTMAWSLTKHESTDGDQGDGLDEDGSDSSKLSTKVTVDTVQLKTLKEATVAKPYPVDVTYKPESGIEIKNRVWVFVTTKNTVPNSETNPKVTPADTNGVVYYADDYSLPFRLRAGHSTTDVLDRGNVRVYDYYDSTHETAAELPVLADKTTNSTKLQVINLNAIKTVTQPGLIDSSPPDGPAMIRYEWDGAVDGNHQSGTTKPTLGGLDVTLTGDILLHVRQVIVGESNQLVVPEEGYLRMTTNDYDGLSGTTTENVDQLRQVRISSGKNTDNPAFEMIAVNADHMDDPLDELELKLIIPEYYEPVGNYLTLGNVDANGTSHAGKTEADSNKASLIFQRDDLYNDEEYFITIYLKPKLNQEGPQPYSWDYKKNDLGKIKTK</sequence>
<feature type="region of interest" description="Disordered" evidence="1">
    <location>
        <begin position="717"/>
        <end position="740"/>
    </location>
</feature>
<dbReference type="Proteomes" id="UP000664357">
    <property type="component" value="Unassembled WGS sequence"/>
</dbReference>
<organism evidence="2 3">
    <name type="scientific">Candidatus Enterococcus ferrettii</name>
    <dbReference type="NCBI Taxonomy" id="2815324"/>
    <lineage>
        <taxon>Bacteria</taxon>
        <taxon>Bacillati</taxon>
        <taxon>Bacillota</taxon>
        <taxon>Bacilli</taxon>
        <taxon>Lactobacillales</taxon>
        <taxon>Enterococcaceae</taxon>
        <taxon>Enterococcus</taxon>
    </lineage>
</organism>
<name>A0ABV0EMW1_9ENTE</name>
<protein>
    <submittedName>
        <fullName evidence="2">Uncharacterized protein</fullName>
    </submittedName>
</protein>
<feature type="compositionally biased region" description="Acidic residues" evidence="1">
    <location>
        <begin position="722"/>
        <end position="734"/>
    </location>
</feature>
<reference evidence="2 3" key="2">
    <citation type="submission" date="2024-02" db="EMBL/GenBank/DDBJ databases">
        <title>The Genome Sequence of Enterococcus sp. DIV0159.</title>
        <authorList>
            <person name="Earl A."/>
            <person name="Manson A."/>
            <person name="Gilmore M."/>
            <person name="Sanders J."/>
            <person name="Shea T."/>
            <person name="Howe W."/>
            <person name="Livny J."/>
            <person name="Cuomo C."/>
            <person name="Neafsey D."/>
            <person name="Birren B."/>
        </authorList>
    </citation>
    <scope>NUCLEOTIDE SEQUENCE [LARGE SCALE GENOMIC DNA]</scope>
    <source>
        <strain evidence="2 3">665A</strain>
    </source>
</reference>
<accession>A0ABV0EMW1</accession>
<proteinExistence type="predicted"/>
<comment type="caution">
    <text evidence="2">The sequence shown here is derived from an EMBL/GenBank/DDBJ whole genome shotgun (WGS) entry which is preliminary data.</text>
</comment>
<reference evidence="2 3" key="1">
    <citation type="submission" date="2021-03" db="EMBL/GenBank/DDBJ databases">
        <authorList>
            <person name="Gilmore M.S."/>
            <person name="Schwartzman J."/>
            <person name="Van Tyne D."/>
            <person name="Martin M."/>
            <person name="Earl A.M."/>
            <person name="Manson A.L."/>
            <person name="Straub T."/>
            <person name="Salamzade R."/>
            <person name="Saavedra J."/>
            <person name="Lebreton F."/>
            <person name="Prichula J."/>
            <person name="Schaufler K."/>
            <person name="Gaca A."/>
            <person name="Sgardioli B."/>
            <person name="Wagenaar J."/>
            <person name="Strong T."/>
        </authorList>
    </citation>
    <scope>NUCLEOTIDE SEQUENCE [LARGE SCALE GENOMIC DNA]</scope>
    <source>
        <strain evidence="2 3">665A</strain>
    </source>
</reference>
<keyword evidence="3" id="KW-1185">Reference proteome</keyword>
<dbReference type="EMBL" id="JAFREL020000001">
    <property type="protein sequence ID" value="MEO1769965.1"/>
    <property type="molecule type" value="Genomic_DNA"/>
</dbReference>
<evidence type="ECO:0000256" key="1">
    <source>
        <dbReference type="SAM" id="MobiDB-lite"/>
    </source>
</evidence>
<gene>
    <name evidence="2" type="ORF">JZO67_001916</name>
</gene>